<dbReference type="PRINTS" id="PR00313">
    <property type="entry name" value="CABNDNGRPT"/>
</dbReference>
<dbReference type="InterPro" id="IPR001343">
    <property type="entry name" value="Hemolysn_Ca-bd"/>
</dbReference>
<dbReference type="EMBL" id="LAJX01000169">
    <property type="protein sequence ID" value="KJV05808.1"/>
    <property type="molecule type" value="Genomic_DNA"/>
</dbReference>
<dbReference type="Gene3D" id="2.150.10.10">
    <property type="entry name" value="Serralysin-like metalloprotease, C-terminal"/>
    <property type="match status" value="1"/>
</dbReference>
<name>A0A0F3IGY9_9GAMM</name>
<comment type="caution">
    <text evidence="4">The sequence shown here is derived from an EMBL/GenBank/DDBJ whole genome shotgun (WGS) entry which is preliminary data.</text>
</comment>
<reference evidence="4 5" key="2">
    <citation type="journal article" date="2016" name="Microb. Ecol.">
        <title>Genome Characteristics of a Novel Type I Methanotroph (Sn10-6) Isolated from a Flooded Indian Rice Field.</title>
        <authorList>
            <person name="Rahalkar M.C."/>
            <person name="Pandit P.S."/>
            <person name="Dhakephalkar P.K."/>
            <person name="Pore S."/>
            <person name="Arora P."/>
            <person name="Kapse N."/>
        </authorList>
    </citation>
    <scope>NUCLEOTIDE SEQUENCE [LARGE SCALE GENOMIC DNA]</scope>
    <source>
        <strain evidence="4 5">Sn10-6</strain>
    </source>
</reference>
<evidence type="ECO:0000313" key="5">
    <source>
        <dbReference type="Proteomes" id="UP000033684"/>
    </source>
</evidence>
<dbReference type="InterPro" id="IPR011049">
    <property type="entry name" value="Serralysin-like_metalloprot_C"/>
</dbReference>
<dbReference type="RefSeq" id="WP_045779912.1">
    <property type="nucleotide sequence ID" value="NZ_LAJX01000169.1"/>
</dbReference>
<evidence type="ECO:0000256" key="3">
    <source>
        <dbReference type="ARBA" id="ARBA00022837"/>
    </source>
</evidence>
<protein>
    <submittedName>
        <fullName evidence="4">Uncharacterized protein</fullName>
    </submittedName>
</protein>
<dbReference type="AlphaFoldDB" id="A0A0F3IGY9"/>
<dbReference type="SUPFAM" id="SSF51120">
    <property type="entry name" value="beta-Roll"/>
    <property type="match status" value="1"/>
</dbReference>
<keyword evidence="5" id="KW-1185">Reference proteome</keyword>
<evidence type="ECO:0000313" key="4">
    <source>
        <dbReference type="EMBL" id="KJV05808.1"/>
    </source>
</evidence>
<dbReference type="PANTHER" id="PTHR38340:SF1">
    <property type="entry name" value="S-LAYER PROTEIN"/>
    <property type="match status" value="1"/>
</dbReference>
<dbReference type="Proteomes" id="UP000033684">
    <property type="component" value="Unassembled WGS sequence"/>
</dbReference>
<dbReference type="PANTHER" id="PTHR38340">
    <property type="entry name" value="S-LAYER PROTEIN"/>
    <property type="match status" value="1"/>
</dbReference>
<evidence type="ECO:0000256" key="1">
    <source>
        <dbReference type="ARBA" id="ARBA00004613"/>
    </source>
</evidence>
<dbReference type="GO" id="GO:0005509">
    <property type="term" value="F:calcium ion binding"/>
    <property type="evidence" value="ECO:0007669"/>
    <property type="project" value="InterPro"/>
</dbReference>
<proteinExistence type="predicted"/>
<comment type="subcellular location">
    <subcellularLocation>
        <location evidence="1">Secreted</location>
    </subcellularLocation>
</comment>
<reference evidence="5" key="1">
    <citation type="submission" date="2015-03" db="EMBL/GenBank/DDBJ databases">
        <title>Draft genome sequence of a novel methanotroph (Sn10-6) isolated from flooded ricefield rhizosphere in India.</title>
        <authorList>
            <person name="Pandit P.S."/>
            <person name="Pore S.D."/>
            <person name="Arora P."/>
            <person name="Kapse N.G."/>
            <person name="Dhakephalkar P.K."/>
            <person name="Rahalkar M.C."/>
        </authorList>
    </citation>
    <scope>NUCLEOTIDE SEQUENCE [LARGE SCALE GENOMIC DNA]</scope>
    <source>
        <strain evidence="5">Sn10-6</strain>
    </source>
</reference>
<dbReference type="GO" id="GO:0005615">
    <property type="term" value="C:extracellular space"/>
    <property type="evidence" value="ECO:0007669"/>
    <property type="project" value="InterPro"/>
</dbReference>
<evidence type="ECO:0000256" key="2">
    <source>
        <dbReference type="ARBA" id="ARBA00022525"/>
    </source>
</evidence>
<dbReference type="OrthoDB" id="733404at2"/>
<accession>A0A0F3IGY9</accession>
<dbReference type="InterPro" id="IPR050557">
    <property type="entry name" value="RTX_toxin/Mannuronan_C5-epim"/>
</dbReference>
<organism evidence="4 5">
    <name type="scientific">Methylocucumis oryzae</name>
    <dbReference type="NCBI Taxonomy" id="1632867"/>
    <lineage>
        <taxon>Bacteria</taxon>
        <taxon>Pseudomonadati</taxon>
        <taxon>Pseudomonadota</taxon>
        <taxon>Gammaproteobacteria</taxon>
        <taxon>Methylococcales</taxon>
        <taxon>Methylococcaceae</taxon>
        <taxon>Methylocucumis</taxon>
    </lineage>
</organism>
<keyword evidence="2" id="KW-0964">Secreted</keyword>
<dbReference type="InterPro" id="IPR018511">
    <property type="entry name" value="Hemolysin-typ_Ca-bd_CS"/>
</dbReference>
<dbReference type="Pfam" id="PF00353">
    <property type="entry name" value="HemolysinCabind"/>
    <property type="match status" value="1"/>
</dbReference>
<keyword evidence="3" id="KW-0106">Calcium</keyword>
<sequence length="235" mass="24670">MATLTASQQINIPLDFFWPSTGFTLASVPTATEVVITDGINTQVFKGVGFSFNFATLSVIGGTVTSTEYLKSGSLVYVADGFSVDITGLNQDNADDLLKSFYSTSNTVNGSSSNDKVVAFAGNDTLYGADGNDFLSGTSGKDMIYGENGNDTLFGGSGSDVLVGGLGKDRLIGGGNKDIFVFNSLADSGVKTINQDRIIDFISGVDKIDLSALDGDTTTAADFVEVTTFFNYTCW</sequence>
<gene>
    <name evidence="4" type="ORF">VZ94_15440</name>
</gene>
<dbReference type="PROSITE" id="PS00330">
    <property type="entry name" value="HEMOLYSIN_CALCIUM"/>
    <property type="match status" value="3"/>
</dbReference>